<dbReference type="InterPro" id="IPR036388">
    <property type="entry name" value="WH-like_DNA-bd_sf"/>
</dbReference>
<dbReference type="RefSeq" id="WP_131167129.1">
    <property type="nucleotide sequence ID" value="NZ_SDMQ01000002.1"/>
</dbReference>
<dbReference type="OrthoDB" id="3399802at2"/>
<organism evidence="2 3">
    <name type="scientific">Propioniciclava sinopodophylli</name>
    <dbReference type="NCBI Taxonomy" id="1837344"/>
    <lineage>
        <taxon>Bacteria</taxon>
        <taxon>Bacillati</taxon>
        <taxon>Actinomycetota</taxon>
        <taxon>Actinomycetes</taxon>
        <taxon>Propionibacteriales</taxon>
        <taxon>Propionibacteriaceae</taxon>
        <taxon>Propioniciclava</taxon>
    </lineage>
</organism>
<dbReference type="EMBL" id="SDMQ01000002">
    <property type="protein sequence ID" value="TBT87343.1"/>
    <property type="molecule type" value="Genomic_DNA"/>
</dbReference>
<name>A0A4Q9KG01_9ACTN</name>
<sequence length="255" mass="27372">MTEVPVQPLDALGSPVRRTILDTLANLPALASADAPNRSTGLTAAELAERLNLHVTTVRHHLDRLVHADLVQTHSERTGVGRPRHRFTAHPGHLTEVKAPSAYKLLAKVLADALSSDAPSASEAGRRWALRNAHQLIGEHASTDPARTPGRWLSKIGTLVDLLDTWGYEPTVTTTDSGRTADLCLHRCPLRELAADQPSVACGVHRGVIEGTLEALGESGATVRLAPFVRPDLCVASLTTANSFSDRSPSERPTR</sequence>
<evidence type="ECO:0000259" key="1">
    <source>
        <dbReference type="SMART" id="SM00418"/>
    </source>
</evidence>
<evidence type="ECO:0000313" key="3">
    <source>
        <dbReference type="Proteomes" id="UP000292373"/>
    </source>
</evidence>
<accession>A0A4Q9KG01</accession>
<feature type="domain" description="HTH arsR-type" evidence="1">
    <location>
        <begin position="7"/>
        <end position="108"/>
    </location>
</feature>
<dbReference type="CDD" id="cd00090">
    <property type="entry name" value="HTH_ARSR"/>
    <property type="match status" value="1"/>
</dbReference>
<proteinExistence type="predicted"/>
<dbReference type="Gene3D" id="1.10.10.10">
    <property type="entry name" value="Winged helix-like DNA-binding domain superfamily/Winged helix DNA-binding domain"/>
    <property type="match status" value="1"/>
</dbReference>
<dbReference type="Pfam" id="PF12840">
    <property type="entry name" value="HTH_20"/>
    <property type="match status" value="1"/>
</dbReference>
<keyword evidence="3" id="KW-1185">Reference proteome</keyword>
<dbReference type="AlphaFoldDB" id="A0A4Q9KG01"/>
<comment type="caution">
    <text evidence="2">The sequence shown here is derived from an EMBL/GenBank/DDBJ whole genome shotgun (WGS) entry which is preliminary data.</text>
</comment>
<dbReference type="SMART" id="SM00418">
    <property type="entry name" value="HTH_ARSR"/>
    <property type="match status" value="1"/>
</dbReference>
<protein>
    <submittedName>
        <fullName evidence="2">ArsR family transcriptional regulator</fullName>
    </submittedName>
</protein>
<dbReference type="InterPro" id="IPR036390">
    <property type="entry name" value="WH_DNA-bd_sf"/>
</dbReference>
<dbReference type="InterPro" id="IPR001845">
    <property type="entry name" value="HTH_ArsR_DNA-bd_dom"/>
</dbReference>
<evidence type="ECO:0000313" key="2">
    <source>
        <dbReference type="EMBL" id="TBT87343.1"/>
    </source>
</evidence>
<dbReference type="Proteomes" id="UP000292373">
    <property type="component" value="Unassembled WGS sequence"/>
</dbReference>
<reference evidence="2 3" key="1">
    <citation type="submission" date="2019-01" db="EMBL/GenBank/DDBJ databases">
        <title>Lactibacter flavus gen. nov., sp. nov., a novel bacterium of the family Propionibacteriaceae isolated from raw milk and dairy products.</title>
        <authorList>
            <person name="Huptas C."/>
            <person name="Wenning M."/>
            <person name="Breitenwieser F."/>
            <person name="Doll E."/>
            <person name="Von Neubeck M."/>
            <person name="Busse H.-J."/>
            <person name="Scherer S."/>
        </authorList>
    </citation>
    <scope>NUCLEOTIDE SEQUENCE [LARGE SCALE GENOMIC DNA]</scope>
    <source>
        <strain evidence="2 3">KCTC 33808</strain>
    </source>
</reference>
<dbReference type="GO" id="GO:0003700">
    <property type="term" value="F:DNA-binding transcription factor activity"/>
    <property type="evidence" value="ECO:0007669"/>
    <property type="project" value="InterPro"/>
</dbReference>
<dbReference type="SUPFAM" id="SSF46785">
    <property type="entry name" value="Winged helix' DNA-binding domain"/>
    <property type="match status" value="1"/>
</dbReference>
<gene>
    <name evidence="2" type="ORF">ET989_03265</name>
</gene>
<dbReference type="InterPro" id="IPR011991">
    <property type="entry name" value="ArsR-like_HTH"/>
</dbReference>